<reference evidence="1" key="3">
    <citation type="submission" date="2015-04" db="UniProtKB">
        <authorList>
            <consortium name="EnsemblPlants"/>
        </authorList>
    </citation>
    <scope>IDENTIFICATION</scope>
</reference>
<reference evidence="2" key="2">
    <citation type="submission" date="2013-12" db="EMBL/GenBank/DDBJ databases">
        <authorList>
            <person name="Yu Y."/>
            <person name="Lee S."/>
            <person name="de Baynast K."/>
            <person name="Wissotski M."/>
            <person name="Liu L."/>
            <person name="Talag J."/>
            <person name="Goicoechea J."/>
            <person name="Angelova A."/>
            <person name="Jetty R."/>
            <person name="Kudrna D."/>
            <person name="Golser W."/>
            <person name="Rivera L."/>
            <person name="Zhang J."/>
            <person name="Wing R."/>
        </authorList>
    </citation>
    <scope>NUCLEOTIDE SEQUENCE</scope>
</reference>
<dbReference type="EnsemblPlants" id="LPERR10G13330.1">
    <property type="protein sequence ID" value="LPERR10G13330.1"/>
    <property type="gene ID" value="LPERR10G13330"/>
</dbReference>
<dbReference type="Proteomes" id="UP000032180">
    <property type="component" value="Chromosome 10"/>
</dbReference>
<proteinExistence type="predicted"/>
<dbReference type="HOGENOM" id="CLU_072187_0_0_1"/>
<keyword evidence="2" id="KW-1185">Reference proteome</keyword>
<protein>
    <submittedName>
        <fullName evidence="1">Uncharacterized protein</fullName>
    </submittedName>
</protein>
<evidence type="ECO:0000313" key="1">
    <source>
        <dbReference type="EnsemblPlants" id="LPERR10G13330.1"/>
    </source>
</evidence>
<accession>A0A0D9XM19</accession>
<reference evidence="1 2" key="1">
    <citation type="submission" date="2012-08" db="EMBL/GenBank/DDBJ databases">
        <title>Oryza genome evolution.</title>
        <authorList>
            <person name="Wing R.A."/>
        </authorList>
    </citation>
    <scope>NUCLEOTIDE SEQUENCE</scope>
</reference>
<evidence type="ECO:0000313" key="2">
    <source>
        <dbReference type="Proteomes" id="UP000032180"/>
    </source>
</evidence>
<sequence>MSSSSSSSHCDDLPATFRHRPWDRLDETALLIINQTYAAAAAIASPGRRFLHDGAVEVSSIADSSPAVVVTVIATPASCFVTLDAAAAPHNYAKLTSSKKKARLGHCLARTSVSVLPATLYLSLNSGDGGNGGDMMECCSSGEVAAAGGAVAIVEAIRMRLEEAIRHETAILVDGRRFKCVAGGTSSGLEEVIEVMKALEEMRREIDVPVMVRMRRLKRCHGDVGGGDITMADQEEDVDDEAMVKRFRAMGFL</sequence>
<dbReference type="eggNOG" id="ENOG502R42T">
    <property type="taxonomic scope" value="Eukaryota"/>
</dbReference>
<name>A0A0D9XM19_9ORYZ</name>
<dbReference type="Gramene" id="LPERR10G13330.1">
    <property type="protein sequence ID" value="LPERR10G13330.1"/>
    <property type="gene ID" value="LPERR10G13330"/>
</dbReference>
<organism evidence="1 2">
    <name type="scientific">Leersia perrieri</name>
    <dbReference type="NCBI Taxonomy" id="77586"/>
    <lineage>
        <taxon>Eukaryota</taxon>
        <taxon>Viridiplantae</taxon>
        <taxon>Streptophyta</taxon>
        <taxon>Embryophyta</taxon>
        <taxon>Tracheophyta</taxon>
        <taxon>Spermatophyta</taxon>
        <taxon>Magnoliopsida</taxon>
        <taxon>Liliopsida</taxon>
        <taxon>Poales</taxon>
        <taxon>Poaceae</taxon>
        <taxon>BOP clade</taxon>
        <taxon>Oryzoideae</taxon>
        <taxon>Oryzeae</taxon>
        <taxon>Oryzinae</taxon>
        <taxon>Leersia</taxon>
    </lineage>
</organism>
<dbReference type="AlphaFoldDB" id="A0A0D9XM19"/>